<evidence type="ECO:0000313" key="4">
    <source>
        <dbReference type="EMBL" id="PIO58061.1"/>
    </source>
</evidence>
<keyword evidence="3" id="KW-0812">Transmembrane</keyword>
<evidence type="ECO:0000313" key="5">
    <source>
        <dbReference type="Proteomes" id="UP000230423"/>
    </source>
</evidence>
<dbReference type="PANTHER" id="PTHR24637:SF421">
    <property type="entry name" value="CUTICLE COLLAGEN DPY-2"/>
    <property type="match status" value="1"/>
</dbReference>
<evidence type="ECO:0000256" key="1">
    <source>
        <dbReference type="ARBA" id="ARBA00022737"/>
    </source>
</evidence>
<name>A0A2G9TJD7_TELCI</name>
<dbReference type="Proteomes" id="UP000230423">
    <property type="component" value="Unassembled WGS sequence"/>
</dbReference>
<dbReference type="Pfam" id="PF01391">
    <property type="entry name" value="Collagen"/>
    <property type="match status" value="1"/>
</dbReference>
<feature type="non-terminal residue" evidence="4">
    <location>
        <position position="182"/>
    </location>
</feature>
<feature type="transmembrane region" description="Helical" evidence="3">
    <location>
        <begin position="16"/>
        <end position="39"/>
    </location>
</feature>
<keyword evidence="5" id="KW-1185">Reference proteome</keyword>
<gene>
    <name evidence="4" type="ORF">TELCIR_20513</name>
</gene>
<accession>A0A2G9TJD7</accession>
<evidence type="ECO:0000256" key="3">
    <source>
        <dbReference type="SAM" id="Phobius"/>
    </source>
</evidence>
<keyword evidence="3" id="KW-0472">Membrane</keyword>
<reference evidence="4 5" key="1">
    <citation type="submission" date="2015-09" db="EMBL/GenBank/DDBJ databases">
        <title>Draft genome of the parasitic nematode Teladorsagia circumcincta isolate WARC Sus (inbred).</title>
        <authorList>
            <person name="Mitreva M."/>
        </authorList>
    </citation>
    <scope>NUCLEOTIDE SEQUENCE [LARGE SCALE GENOMIC DNA]</scope>
    <source>
        <strain evidence="4 5">S</strain>
    </source>
</reference>
<sequence length="182" mass="18238">MCSAAVLSPRMKSTTALIPIVFGVTAVSFVGFFGALVYICNDLSSFQVKLRQDLKELQGRTKRQDSYPTRIEPSECPPGLPGPPGARGLKGEDGEPGNDGVPGQQGFSEEGYPKSDGACISCPQGSPGPMGEDGPPGPPGNDGQPGDDGASNNGLIPGPPGPPGEPGASGRPGAAGPDGEPG</sequence>
<dbReference type="InterPro" id="IPR008160">
    <property type="entry name" value="Collagen"/>
</dbReference>
<keyword evidence="3" id="KW-1133">Transmembrane helix</keyword>
<organism evidence="4 5">
    <name type="scientific">Teladorsagia circumcincta</name>
    <name type="common">Brown stomach worm</name>
    <name type="synonym">Ostertagia circumcincta</name>
    <dbReference type="NCBI Taxonomy" id="45464"/>
    <lineage>
        <taxon>Eukaryota</taxon>
        <taxon>Metazoa</taxon>
        <taxon>Ecdysozoa</taxon>
        <taxon>Nematoda</taxon>
        <taxon>Chromadorea</taxon>
        <taxon>Rhabditida</taxon>
        <taxon>Rhabditina</taxon>
        <taxon>Rhabditomorpha</taxon>
        <taxon>Strongyloidea</taxon>
        <taxon>Trichostrongylidae</taxon>
        <taxon>Teladorsagia</taxon>
    </lineage>
</organism>
<proteinExistence type="predicted"/>
<evidence type="ECO:0008006" key="6">
    <source>
        <dbReference type="Google" id="ProtNLM"/>
    </source>
</evidence>
<evidence type="ECO:0000256" key="2">
    <source>
        <dbReference type="SAM" id="MobiDB-lite"/>
    </source>
</evidence>
<protein>
    <recommendedName>
        <fullName evidence="6">Collagen triple helix repeat protein</fullName>
    </recommendedName>
</protein>
<feature type="region of interest" description="Disordered" evidence="2">
    <location>
        <begin position="59"/>
        <end position="182"/>
    </location>
</feature>
<feature type="compositionally biased region" description="Low complexity" evidence="2">
    <location>
        <begin position="166"/>
        <end position="182"/>
    </location>
</feature>
<dbReference type="PANTHER" id="PTHR24637">
    <property type="entry name" value="COLLAGEN"/>
    <property type="match status" value="1"/>
</dbReference>
<dbReference type="AlphaFoldDB" id="A0A2G9TJD7"/>
<feature type="compositionally biased region" description="Pro residues" evidence="2">
    <location>
        <begin position="75"/>
        <end position="84"/>
    </location>
</feature>
<keyword evidence="1" id="KW-0677">Repeat</keyword>
<dbReference type="EMBL" id="KZ362544">
    <property type="protein sequence ID" value="PIO58061.1"/>
    <property type="molecule type" value="Genomic_DNA"/>
</dbReference>